<organism evidence="1 2">
    <name type="scientific">Candidatus Kaiserbacteria bacterium RIFCSPHIGHO2_01_FULL_48_10</name>
    <dbReference type="NCBI Taxonomy" id="1798476"/>
    <lineage>
        <taxon>Bacteria</taxon>
        <taxon>Candidatus Kaiseribacteriota</taxon>
    </lineage>
</organism>
<gene>
    <name evidence="1" type="ORF">A2841_00800</name>
</gene>
<accession>A0A1F6C6B1</accession>
<evidence type="ECO:0000313" key="2">
    <source>
        <dbReference type="Proteomes" id="UP000178249"/>
    </source>
</evidence>
<protein>
    <submittedName>
        <fullName evidence="1">Uncharacterized protein</fullName>
    </submittedName>
</protein>
<evidence type="ECO:0000313" key="1">
    <source>
        <dbReference type="EMBL" id="OGG44681.1"/>
    </source>
</evidence>
<proteinExistence type="predicted"/>
<dbReference type="EMBL" id="MFKP01000004">
    <property type="protein sequence ID" value="OGG44681.1"/>
    <property type="molecule type" value="Genomic_DNA"/>
</dbReference>
<comment type="caution">
    <text evidence="1">The sequence shown here is derived from an EMBL/GenBank/DDBJ whole genome shotgun (WGS) entry which is preliminary data.</text>
</comment>
<dbReference type="Proteomes" id="UP000178249">
    <property type="component" value="Unassembled WGS sequence"/>
</dbReference>
<reference evidence="1 2" key="1">
    <citation type="journal article" date="2016" name="Nat. Commun.">
        <title>Thousands of microbial genomes shed light on interconnected biogeochemical processes in an aquifer system.</title>
        <authorList>
            <person name="Anantharaman K."/>
            <person name="Brown C.T."/>
            <person name="Hug L.A."/>
            <person name="Sharon I."/>
            <person name="Castelle C.J."/>
            <person name="Probst A.J."/>
            <person name="Thomas B.C."/>
            <person name="Singh A."/>
            <person name="Wilkins M.J."/>
            <person name="Karaoz U."/>
            <person name="Brodie E.L."/>
            <person name="Williams K.H."/>
            <person name="Hubbard S.S."/>
            <person name="Banfield J.F."/>
        </authorList>
    </citation>
    <scope>NUCLEOTIDE SEQUENCE [LARGE SCALE GENOMIC DNA]</scope>
</reference>
<name>A0A1F6C6B1_9BACT</name>
<dbReference type="AlphaFoldDB" id="A0A1F6C6B1"/>
<sequence>MSPRRNVTITPRLAAIFLGTLTLVVLLGYSFYAALPYLEGPSLTVSTETAENGLTEIRGNTARVSYLAINGNPEAINEDGSFSIRRAYPSGYTAIIIAAKDRFGREIKKEVSVVIESYGTKEEN</sequence>